<feature type="non-terminal residue" evidence="3">
    <location>
        <position position="49"/>
    </location>
</feature>
<organism evidence="3">
    <name type="scientific">marine sediment metagenome</name>
    <dbReference type="NCBI Taxonomy" id="412755"/>
    <lineage>
        <taxon>unclassified sequences</taxon>
        <taxon>metagenomes</taxon>
        <taxon>ecological metagenomes</taxon>
    </lineage>
</organism>
<dbReference type="GO" id="GO:0008168">
    <property type="term" value="F:methyltransferase activity"/>
    <property type="evidence" value="ECO:0007669"/>
    <property type="project" value="UniProtKB-KW"/>
</dbReference>
<evidence type="ECO:0008006" key="4">
    <source>
        <dbReference type="Google" id="ProtNLM"/>
    </source>
</evidence>
<dbReference type="AlphaFoldDB" id="A0A0F9RCQ7"/>
<dbReference type="InterPro" id="IPR029063">
    <property type="entry name" value="SAM-dependent_MTases_sf"/>
</dbReference>
<dbReference type="Pfam" id="PF00145">
    <property type="entry name" value="DNA_methylase"/>
    <property type="match status" value="1"/>
</dbReference>
<dbReference type="GO" id="GO:0032259">
    <property type="term" value="P:methylation"/>
    <property type="evidence" value="ECO:0007669"/>
    <property type="project" value="UniProtKB-KW"/>
</dbReference>
<name>A0A0F9RCQ7_9ZZZZ</name>
<dbReference type="EMBL" id="LAZR01003751">
    <property type="protein sequence ID" value="KKN15063.1"/>
    <property type="molecule type" value="Genomic_DNA"/>
</dbReference>
<dbReference type="InterPro" id="IPR001525">
    <property type="entry name" value="C5_MeTfrase"/>
</dbReference>
<sequence length="49" mass="5448">MSLTVGSLFSGIGGLDLGLERAGMEVVWQVEVDDFCTRVLERHWPDVAR</sequence>
<proteinExistence type="predicted"/>
<accession>A0A0F9RCQ7</accession>
<protein>
    <recommendedName>
        <fullName evidence="4">DNA (cytosine-5-)-methyltransferase</fullName>
    </recommendedName>
</protein>
<evidence type="ECO:0000256" key="1">
    <source>
        <dbReference type="ARBA" id="ARBA00022603"/>
    </source>
</evidence>
<evidence type="ECO:0000256" key="2">
    <source>
        <dbReference type="ARBA" id="ARBA00022679"/>
    </source>
</evidence>
<gene>
    <name evidence="3" type="ORF">LCGC14_0989960</name>
</gene>
<keyword evidence="1" id="KW-0489">Methyltransferase</keyword>
<evidence type="ECO:0000313" key="3">
    <source>
        <dbReference type="EMBL" id="KKN15063.1"/>
    </source>
</evidence>
<dbReference type="SUPFAM" id="SSF53335">
    <property type="entry name" value="S-adenosyl-L-methionine-dependent methyltransferases"/>
    <property type="match status" value="1"/>
</dbReference>
<keyword evidence="2" id="KW-0808">Transferase</keyword>
<dbReference type="Gene3D" id="3.40.50.150">
    <property type="entry name" value="Vaccinia Virus protein VP39"/>
    <property type="match status" value="1"/>
</dbReference>
<reference evidence="3" key="1">
    <citation type="journal article" date="2015" name="Nature">
        <title>Complex archaea that bridge the gap between prokaryotes and eukaryotes.</title>
        <authorList>
            <person name="Spang A."/>
            <person name="Saw J.H."/>
            <person name="Jorgensen S.L."/>
            <person name="Zaremba-Niedzwiedzka K."/>
            <person name="Martijn J."/>
            <person name="Lind A.E."/>
            <person name="van Eijk R."/>
            <person name="Schleper C."/>
            <person name="Guy L."/>
            <person name="Ettema T.J."/>
        </authorList>
    </citation>
    <scope>NUCLEOTIDE SEQUENCE</scope>
</reference>
<comment type="caution">
    <text evidence="3">The sequence shown here is derived from an EMBL/GenBank/DDBJ whole genome shotgun (WGS) entry which is preliminary data.</text>
</comment>